<evidence type="ECO:0000256" key="4">
    <source>
        <dbReference type="PROSITE-ProRule" id="PRU00221"/>
    </source>
</evidence>
<feature type="region of interest" description="Disordered" evidence="5">
    <location>
        <begin position="365"/>
        <end position="392"/>
    </location>
</feature>
<keyword evidence="3" id="KW-0677">Repeat</keyword>
<sequence>MSLDFDVTIDSEEEEDPIEDSDTVANIQEVFRQKFFIDFQECATLKKKYITHAASSNDYSKIAIGIGNEMQVYDFTSTGLSKYIGKNEFGQFSHPVSGVKFFNNDPNLVMASTISGEIHMYDLRSFKKVFMFEDDTEILVKPVNCFDVNANDRLICAGTDELKNEVYLLFFDIRERRLMGGFFESHQEEITDVKFHPTDPDSLASGSTDGLINIFDCKQESEDDALLHSLNTCDSINKLKWHQDNKLSCITNTNDLHLYDIDSQDLLKKWERSEITESMKRKSVVDCNIIDCHNIGTEMMFVATSNYNKGECIRSIKFNEKSLDPLANITGNNQIIRASLYNEKDNVYLTFGEGAIISVWKEGMSSDNGTSSKQMKEESSVKKKMKKKANPY</sequence>
<evidence type="ECO:0000313" key="7">
    <source>
        <dbReference type="Proteomes" id="UP001153620"/>
    </source>
</evidence>
<dbReference type="PROSITE" id="PS50294">
    <property type="entry name" value="WD_REPEATS_REGION"/>
    <property type="match status" value="1"/>
</dbReference>
<dbReference type="PROSITE" id="PS50082">
    <property type="entry name" value="WD_REPEATS_2"/>
    <property type="match status" value="1"/>
</dbReference>
<organism evidence="6 7">
    <name type="scientific">Chironomus riparius</name>
    <dbReference type="NCBI Taxonomy" id="315576"/>
    <lineage>
        <taxon>Eukaryota</taxon>
        <taxon>Metazoa</taxon>
        <taxon>Ecdysozoa</taxon>
        <taxon>Arthropoda</taxon>
        <taxon>Hexapoda</taxon>
        <taxon>Insecta</taxon>
        <taxon>Pterygota</taxon>
        <taxon>Neoptera</taxon>
        <taxon>Endopterygota</taxon>
        <taxon>Diptera</taxon>
        <taxon>Nematocera</taxon>
        <taxon>Chironomoidea</taxon>
        <taxon>Chironomidae</taxon>
        <taxon>Chironominae</taxon>
        <taxon>Chironomus</taxon>
    </lineage>
</organism>
<dbReference type="AlphaFoldDB" id="A0A9N9WPB9"/>
<protein>
    <recommendedName>
        <fullName evidence="1">WD repeat-containing protein 89</fullName>
    </recommendedName>
</protein>
<dbReference type="SMART" id="SM00320">
    <property type="entry name" value="WD40"/>
    <property type="match status" value="6"/>
</dbReference>
<dbReference type="InterPro" id="IPR001680">
    <property type="entry name" value="WD40_rpt"/>
</dbReference>
<accession>A0A9N9WPB9</accession>
<dbReference type="PANTHER" id="PTHR22889">
    <property type="entry name" value="WD REPEAT-CONTAINING PROTEIN 89"/>
    <property type="match status" value="1"/>
</dbReference>
<proteinExistence type="predicted"/>
<evidence type="ECO:0000256" key="2">
    <source>
        <dbReference type="ARBA" id="ARBA00022574"/>
    </source>
</evidence>
<dbReference type="InterPro" id="IPR036322">
    <property type="entry name" value="WD40_repeat_dom_sf"/>
</dbReference>
<dbReference type="Proteomes" id="UP001153620">
    <property type="component" value="Chromosome 1"/>
</dbReference>
<keyword evidence="7" id="KW-1185">Reference proteome</keyword>
<dbReference type="EMBL" id="OU895877">
    <property type="protein sequence ID" value="CAG9800563.1"/>
    <property type="molecule type" value="Genomic_DNA"/>
</dbReference>
<evidence type="ECO:0000313" key="6">
    <source>
        <dbReference type="EMBL" id="CAG9800563.1"/>
    </source>
</evidence>
<evidence type="ECO:0000256" key="1">
    <source>
        <dbReference type="ARBA" id="ARBA00021125"/>
    </source>
</evidence>
<reference evidence="6" key="2">
    <citation type="submission" date="2022-10" db="EMBL/GenBank/DDBJ databases">
        <authorList>
            <consortium name="ENA_rothamsted_submissions"/>
            <consortium name="culmorum"/>
            <person name="King R."/>
        </authorList>
    </citation>
    <scope>NUCLEOTIDE SEQUENCE</scope>
</reference>
<reference evidence="6" key="1">
    <citation type="submission" date="2022-01" db="EMBL/GenBank/DDBJ databases">
        <authorList>
            <person name="King R."/>
        </authorList>
    </citation>
    <scope>NUCLEOTIDE SEQUENCE</scope>
</reference>
<evidence type="ECO:0000256" key="3">
    <source>
        <dbReference type="ARBA" id="ARBA00022737"/>
    </source>
</evidence>
<dbReference type="Pfam" id="PF00400">
    <property type="entry name" value="WD40"/>
    <property type="match status" value="1"/>
</dbReference>
<name>A0A9N9WPB9_9DIPT</name>
<dbReference type="SUPFAM" id="SSF50978">
    <property type="entry name" value="WD40 repeat-like"/>
    <property type="match status" value="1"/>
</dbReference>
<dbReference type="PANTHER" id="PTHR22889:SF0">
    <property type="entry name" value="WD REPEAT-CONTAINING PROTEIN 89"/>
    <property type="match status" value="1"/>
</dbReference>
<dbReference type="OrthoDB" id="25131at2759"/>
<evidence type="ECO:0000256" key="5">
    <source>
        <dbReference type="SAM" id="MobiDB-lite"/>
    </source>
</evidence>
<feature type="compositionally biased region" description="Basic residues" evidence="5">
    <location>
        <begin position="382"/>
        <end position="392"/>
    </location>
</feature>
<gene>
    <name evidence="6" type="ORF">CHIRRI_LOCUS3503</name>
</gene>
<keyword evidence="2 4" id="KW-0853">WD repeat</keyword>
<dbReference type="Gene3D" id="2.130.10.10">
    <property type="entry name" value="YVTN repeat-like/Quinoprotein amine dehydrogenase"/>
    <property type="match status" value="1"/>
</dbReference>
<dbReference type="InterPro" id="IPR039328">
    <property type="entry name" value="WDR89"/>
</dbReference>
<feature type="repeat" description="WD" evidence="4">
    <location>
        <begin position="183"/>
        <end position="216"/>
    </location>
</feature>
<dbReference type="InterPro" id="IPR015943">
    <property type="entry name" value="WD40/YVTN_repeat-like_dom_sf"/>
</dbReference>